<feature type="domain" description="Phosphoribosyltransferase" evidence="6">
    <location>
        <begin position="54"/>
        <end position="159"/>
    </location>
</feature>
<dbReference type="NCBIfam" id="NF006671">
    <property type="entry name" value="PRK09219.1"/>
    <property type="match status" value="1"/>
</dbReference>
<dbReference type="STRING" id="177437.HRM2_02560"/>
<keyword evidence="1" id="KW-0963">Cytoplasm</keyword>
<organism evidence="7 8">
    <name type="scientific">Desulforapulum autotrophicum (strain ATCC 43914 / DSM 3382 / VKM B-1955 / HRM2)</name>
    <name type="common">Desulfobacterium autotrophicum</name>
    <dbReference type="NCBI Taxonomy" id="177437"/>
    <lineage>
        <taxon>Bacteria</taxon>
        <taxon>Pseudomonadati</taxon>
        <taxon>Thermodesulfobacteriota</taxon>
        <taxon>Desulfobacteria</taxon>
        <taxon>Desulfobacterales</taxon>
        <taxon>Desulfobacteraceae</taxon>
        <taxon>Desulforapulum</taxon>
    </lineage>
</organism>
<dbReference type="CDD" id="cd06223">
    <property type="entry name" value="PRTases_typeI"/>
    <property type="match status" value="1"/>
</dbReference>
<dbReference type="KEGG" id="dat:HRM2_02560"/>
<evidence type="ECO:0000256" key="4">
    <source>
        <dbReference type="ARBA" id="ARBA00022726"/>
    </source>
</evidence>
<gene>
    <name evidence="7" type="primary">xpt</name>
    <name evidence="7" type="ordered locus">HRM2_02560</name>
</gene>
<dbReference type="EC" id="2.4.2.22" evidence="5"/>
<evidence type="ECO:0000256" key="5">
    <source>
        <dbReference type="NCBIfam" id="TIGR01744"/>
    </source>
</evidence>
<dbReference type="Pfam" id="PF00156">
    <property type="entry name" value="Pribosyltran"/>
    <property type="match status" value="1"/>
</dbReference>
<dbReference type="SUPFAM" id="SSF53271">
    <property type="entry name" value="PRTase-like"/>
    <property type="match status" value="1"/>
</dbReference>
<dbReference type="Proteomes" id="UP000000442">
    <property type="component" value="Chromosome"/>
</dbReference>
<dbReference type="eggNOG" id="COG0503">
    <property type="taxonomic scope" value="Bacteria"/>
</dbReference>
<evidence type="ECO:0000256" key="3">
    <source>
        <dbReference type="ARBA" id="ARBA00022679"/>
    </source>
</evidence>
<dbReference type="GO" id="GO:0046110">
    <property type="term" value="P:xanthine metabolic process"/>
    <property type="evidence" value="ECO:0007669"/>
    <property type="project" value="UniProtKB-UniRule"/>
</dbReference>
<dbReference type="GO" id="GO:0006166">
    <property type="term" value="P:purine ribonucleoside salvage"/>
    <property type="evidence" value="ECO:0007669"/>
    <property type="project" value="UniProtKB-KW"/>
</dbReference>
<evidence type="ECO:0000256" key="2">
    <source>
        <dbReference type="ARBA" id="ARBA00022676"/>
    </source>
</evidence>
<dbReference type="NCBIfam" id="TIGR01744">
    <property type="entry name" value="XPRTase"/>
    <property type="match status" value="1"/>
</dbReference>
<dbReference type="InterPro" id="IPR050118">
    <property type="entry name" value="Pur/Pyrimidine_PRTase"/>
</dbReference>
<evidence type="ECO:0000313" key="7">
    <source>
        <dbReference type="EMBL" id="ACN13378.1"/>
    </source>
</evidence>
<keyword evidence="4" id="KW-0660">Purine salvage</keyword>
<accession>C0QFI2</accession>
<dbReference type="AlphaFoldDB" id="C0QFI2"/>
<dbReference type="InterPro" id="IPR000836">
    <property type="entry name" value="PRTase_dom"/>
</dbReference>
<dbReference type="EMBL" id="CP001087">
    <property type="protein sequence ID" value="ACN13378.1"/>
    <property type="molecule type" value="Genomic_DNA"/>
</dbReference>
<dbReference type="Gene3D" id="3.40.50.2020">
    <property type="match status" value="1"/>
</dbReference>
<evidence type="ECO:0000313" key="8">
    <source>
        <dbReference type="Proteomes" id="UP000000442"/>
    </source>
</evidence>
<evidence type="ECO:0000259" key="6">
    <source>
        <dbReference type="Pfam" id="PF00156"/>
    </source>
</evidence>
<sequence>MKELRDLIKSKAEYLGDGILKADGFINHQILPGFSTRMGKAFAEEFRAQGVAGATKIVTAEVSGIAPALVTAQAMDIPMVFARKRRPAFMNDPLFEASARSRTKGEDVTLYISSRYLEPSDRVIIVDDFLATASTLEALCAIVDKSGAKLMAIGCIIEKVFENGRERLDRFNVPVIALARVDLVDSGRSFTVL</sequence>
<dbReference type="HOGENOM" id="CLU_099015_0_0_7"/>
<dbReference type="OrthoDB" id="9790678at2"/>
<dbReference type="RefSeq" id="WP_012662627.1">
    <property type="nucleotide sequence ID" value="NC_012108.1"/>
</dbReference>
<dbReference type="GO" id="GO:0000310">
    <property type="term" value="F:xanthine phosphoribosyltransferase activity"/>
    <property type="evidence" value="ECO:0007669"/>
    <property type="project" value="UniProtKB-UniRule"/>
</dbReference>
<name>C0QFI2_DESAH</name>
<dbReference type="PANTHER" id="PTHR43864">
    <property type="entry name" value="HYPOXANTHINE/GUANINE PHOSPHORIBOSYLTRANSFERASE"/>
    <property type="match status" value="1"/>
</dbReference>
<protein>
    <recommendedName>
        <fullName evidence="5">Xanthine phosphoribosyltransferase</fullName>
        <ecNumber evidence="5">2.4.2.22</ecNumber>
    </recommendedName>
</protein>
<dbReference type="PANTHER" id="PTHR43864:SF1">
    <property type="entry name" value="XANTHINE PHOSPHORIBOSYLTRANSFERASE"/>
    <property type="match status" value="1"/>
</dbReference>
<keyword evidence="3 7" id="KW-0808">Transferase</keyword>
<dbReference type="InterPro" id="IPR029057">
    <property type="entry name" value="PRTase-like"/>
</dbReference>
<dbReference type="InterPro" id="IPR010079">
    <property type="entry name" value="Xanthine_PRibTrfase"/>
</dbReference>
<keyword evidence="2 7" id="KW-0328">Glycosyltransferase</keyword>
<keyword evidence="8" id="KW-1185">Reference proteome</keyword>
<evidence type="ECO:0000256" key="1">
    <source>
        <dbReference type="ARBA" id="ARBA00022490"/>
    </source>
</evidence>
<proteinExistence type="predicted"/>
<reference evidence="7 8" key="1">
    <citation type="journal article" date="2009" name="Environ. Microbiol.">
        <title>Genome sequence of Desulfobacterium autotrophicum HRM2, a marine sulfate reducer oxidizing organic carbon completely to carbon dioxide.</title>
        <authorList>
            <person name="Strittmatter A.W."/>
            <person name="Liesegang H."/>
            <person name="Rabus R."/>
            <person name="Decker I."/>
            <person name="Amann J."/>
            <person name="Andres S."/>
            <person name="Henne A."/>
            <person name="Fricke W.F."/>
            <person name="Martinez-Arias R."/>
            <person name="Bartels D."/>
            <person name="Goesmann A."/>
            <person name="Krause L."/>
            <person name="Puehler A."/>
            <person name="Klenk H.P."/>
            <person name="Richter M."/>
            <person name="Schuler M."/>
            <person name="Gloeckner F.O."/>
            <person name="Meyerdierks A."/>
            <person name="Gottschalk G."/>
            <person name="Amann R."/>
        </authorList>
    </citation>
    <scope>NUCLEOTIDE SEQUENCE [LARGE SCALE GENOMIC DNA]</scope>
    <source>
        <strain evidence="8">ATCC 43914 / DSM 3382 / HRM2</strain>
    </source>
</reference>